<keyword evidence="4" id="KW-1185">Reference proteome</keyword>
<dbReference type="EMBL" id="AUZH01000026">
    <property type="protein sequence ID" value="KFN87247.1"/>
    <property type="molecule type" value="Genomic_DNA"/>
</dbReference>
<evidence type="ECO:0000313" key="1">
    <source>
        <dbReference type="EMBL" id="KFN87247.1"/>
    </source>
</evidence>
<organism evidence="1 3">
    <name type="scientific">Streptococcus equinus JB1</name>
    <dbReference type="NCBI Taxonomy" id="1294274"/>
    <lineage>
        <taxon>Bacteria</taxon>
        <taxon>Bacillati</taxon>
        <taxon>Bacillota</taxon>
        <taxon>Bacilli</taxon>
        <taxon>Lactobacillales</taxon>
        <taxon>Streptococcaceae</taxon>
        <taxon>Streptococcus</taxon>
    </lineage>
</organism>
<dbReference type="RefSeq" id="WP_039697022.1">
    <property type="nucleotide sequence ID" value="NZ_AUZH01000026.1"/>
</dbReference>
<dbReference type="AlphaFoldDB" id="A0A091BU03"/>
<reference evidence="1 3" key="1">
    <citation type="journal article" date="2014" name="Genome Announc.">
        <title>Draft Genome Sequences of Streptococcus bovis Strains ATCC 33317 and JB1.</title>
        <authorList>
            <person name="Benahmed F.H."/>
            <person name="Gopinath G.R."/>
            <person name="Harbottle H."/>
            <person name="Cotta M.A."/>
            <person name="Luo Y."/>
            <person name="Henderson C."/>
            <person name="Teri P."/>
            <person name="Soppet D."/>
            <person name="Rasmussen M."/>
            <person name="Whitehead T.R."/>
            <person name="Davidson M."/>
        </authorList>
    </citation>
    <scope>NUCLEOTIDE SEQUENCE [LARGE SCALE GENOMIC DNA]</scope>
    <source>
        <strain evidence="1 3">JB1</strain>
    </source>
</reference>
<gene>
    <name evidence="1" type="ORF">H702_07150</name>
    <name evidence="2" type="ORF">SAMN02910290_00698</name>
</gene>
<reference evidence="2 4" key="2">
    <citation type="submission" date="2016-10" db="EMBL/GenBank/DDBJ databases">
        <authorList>
            <person name="Varghese N."/>
            <person name="Submissions S."/>
        </authorList>
    </citation>
    <scope>NUCLEOTIDE SEQUENCE [LARGE SCALE GENOMIC DNA]</scope>
    <source>
        <strain evidence="2 4">JB1</strain>
    </source>
</reference>
<evidence type="ECO:0008006" key="5">
    <source>
        <dbReference type="Google" id="ProtNLM"/>
    </source>
</evidence>
<sequence length="182" mass="21565">MNKQEAIEEIKNLEGLTILDKTINFDNEMIPKKEVLNIVNQINEPEKPTVPQYVADWYEEHKQNIEMYITNLCIDYVLHKECIDDKVADWYTYLDNKPIQTLVNMHQFGYGVEKEKLYTVELPNPNDAGHVVLYKDKNGKITIEWDCAEDWKRFEGVKLTESEIKKDFAWTWQFAEEVNDND</sequence>
<evidence type="ECO:0000313" key="3">
    <source>
        <dbReference type="Proteomes" id="UP000029382"/>
    </source>
</evidence>
<proteinExistence type="predicted"/>
<evidence type="ECO:0000313" key="2">
    <source>
        <dbReference type="EMBL" id="SFL16052.1"/>
    </source>
</evidence>
<dbReference type="Proteomes" id="UP000182793">
    <property type="component" value="Unassembled WGS sequence"/>
</dbReference>
<dbReference type="Pfam" id="PF07852">
    <property type="entry name" value="DUF1642"/>
    <property type="match status" value="1"/>
</dbReference>
<comment type="caution">
    <text evidence="1">The sequence shown here is derived from an EMBL/GenBank/DDBJ whole genome shotgun (WGS) entry which is preliminary data.</text>
</comment>
<name>A0A091BU03_STREI</name>
<dbReference type="InterPro" id="IPR012865">
    <property type="entry name" value="DUF1642"/>
</dbReference>
<protein>
    <recommendedName>
        <fullName evidence="5">Phage protein</fullName>
    </recommendedName>
</protein>
<evidence type="ECO:0000313" key="4">
    <source>
        <dbReference type="Proteomes" id="UP000182793"/>
    </source>
</evidence>
<dbReference type="EMBL" id="FOTG01000003">
    <property type="protein sequence ID" value="SFL16052.1"/>
    <property type="molecule type" value="Genomic_DNA"/>
</dbReference>
<accession>A0A091BU03</accession>
<dbReference type="Proteomes" id="UP000029382">
    <property type="component" value="Unassembled WGS sequence"/>
</dbReference>